<evidence type="ECO:0000313" key="2">
    <source>
        <dbReference type="Proteomes" id="UP000095347"/>
    </source>
</evidence>
<proteinExistence type="predicted"/>
<keyword evidence="2" id="KW-1185">Reference proteome</keyword>
<dbReference type="SUPFAM" id="SSF53756">
    <property type="entry name" value="UDP-Glycosyltransferase/glycogen phosphorylase"/>
    <property type="match status" value="1"/>
</dbReference>
<comment type="caution">
    <text evidence="1">The sequence shown here is derived from an EMBL/GenBank/DDBJ whole genome shotgun (WGS) entry which is preliminary data.</text>
</comment>
<dbReference type="RefSeq" id="WP_069959521.1">
    <property type="nucleotide sequence ID" value="NZ_MCGG01000083.1"/>
</dbReference>
<accession>A0A1E5Q2Z3</accession>
<dbReference type="STRING" id="28181.BEN30_17180"/>
<sequence length="452" mass="51174">MSTTRRLKSYYRLLAALLQARSSFDFALPILPILARLGLAFPIAYLIHKTIQPMTSQSSKYKVLVIEKAVFNEDIMEVLGEMPEVQVFGLKRAVIKCVSLGILPKQICGDDCYITDDPVANRAKLDYRKLLFSIWSYLSLFRSYDAVLTGNWCYWAERELGAVLEHSNIPFIVLHKEGIKPPERSKILRNLFKTQRGQFTGRRVLVYQEDEKNHQVDGGIARDEQVICVGMPRMDRNHKWRRLAAAGKVPSRADRQTVLFLAFLPNNFLPSYSGIESDLAWEELCSGTYRAAIELANENPTYDVIIRPRIQEAPEVEILLNREGPQPENLKIVSEGEASPLIESSWVICGHNTTVLLEALASNKPVVVPHFGESLDPRYEGFNVELGDAVEHAISVEDLKTRIKRHCETPYAINEELSFAVTEALQKWTGNPDGNASERVRKAILHELTLLN</sequence>
<name>A0A1E5Q2Z3_9PROT</name>
<dbReference type="EMBL" id="MCGG01000083">
    <property type="protein sequence ID" value="OEJ63834.1"/>
    <property type="molecule type" value="Genomic_DNA"/>
</dbReference>
<organism evidence="1 2">
    <name type="scientific">Magnetovibrio blakemorei</name>
    <dbReference type="NCBI Taxonomy" id="28181"/>
    <lineage>
        <taxon>Bacteria</taxon>
        <taxon>Pseudomonadati</taxon>
        <taxon>Pseudomonadota</taxon>
        <taxon>Alphaproteobacteria</taxon>
        <taxon>Rhodospirillales</taxon>
        <taxon>Magnetovibrionaceae</taxon>
        <taxon>Magnetovibrio</taxon>
    </lineage>
</organism>
<dbReference type="AlphaFoldDB" id="A0A1E5Q2Z3"/>
<dbReference type="Proteomes" id="UP000095347">
    <property type="component" value="Unassembled WGS sequence"/>
</dbReference>
<dbReference type="OrthoDB" id="8478942at2"/>
<protein>
    <submittedName>
        <fullName evidence="1">Uncharacterized protein</fullName>
    </submittedName>
</protein>
<gene>
    <name evidence="1" type="ORF">BEN30_17180</name>
</gene>
<evidence type="ECO:0000313" key="1">
    <source>
        <dbReference type="EMBL" id="OEJ63834.1"/>
    </source>
</evidence>
<reference evidence="2" key="1">
    <citation type="submission" date="2016-07" db="EMBL/GenBank/DDBJ databases">
        <authorList>
            <person name="Florea S."/>
            <person name="Webb J.S."/>
            <person name="Jaromczyk J."/>
            <person name="Schardl C.L."/>
        </authorList>
    </citation>
    <scope>NUCLEOTIDE SEQUENCE [LARGE SCALE GENOMIC DNA]</scope>
    <source>
        <strain evidence="2">MV-1</strain>
    </source>
</reference>